<accession>J9GNT6</accession>
<reference evidence="1" key="1">
    <citation type="journal article" date="2012" name="PLoS ONE">
        <title>Gene sets for utilization of primary and secondary nutrition supplies in the distal gut of endangered iberian lynx.</title>
        <authorList>
            <person name="Alcaide M."/>
            <person name="Messina E."/>
            <person name="Richter M."/>
            <person name="Bargiela R."/>
            <person name="Peplies J."/>
            <person name="Huws S.A."/>
            <person name="Newbold C.J."/>
            <person name="Golyshin P.N."/>
            <person name="Simon M.A."/>
            <person name="Lopez G."/>
            <person name="Yakimov M.M."/>
            <person name="Ferrer M."/>
        </authorList>
    </citation>
    <scope>NUCLEOTIDE SEQUENCE</scope>
</reference>
<gene>
    <name evidence="1" type="ORF">EVA_02081</name>
</gene>
<organism evidence="1">
    <name type="scientific">gut metagenome</name>
    <dbReference type="NCBI Taxonomy" id="749906"/>
    <lineage>
        <taxon>unclassified sequences</taxon>
        <taxon>metagenomes</taxon>
        <taxon>organismal metagenomes</taxon>
    </lineage>
</organism>
<dbReference type="EMBL" id="AMCI01000315">
    <property type="protein sequence ID" value="EJX09807.1"/>
    <property type="molecule type" value="Genomic_DNA"/>
</dbReference>
<proteinExistence type="predicted"/>
<evidence type="ECO:0000313" key="1">
    <source>
        <dbReference type="EMBL" id="EJX09807.1"/>
    </source>
</evidence>
<name>J9GNT6_9ZZZZ</name>
<comment type="caution">
    <text evidence="1">The sequence shown here is derived from an EMBL/GenBank/DDBJ whole genome shotgun (WGS) entry which is preliminary data.</text>
</comment>
<protein>
    <submittedName>
        <fullName evidence="1">Uncharacterized protein</fullName>
    </submittedName>
</protein>
<sequence length="91" mass="10414">MGLQTGILGLKSGKLLLKSGKLLANFWQTFSGKWQTFWGFWGNFPLFSSKNCFAYRIRARGAKRRGWVAKWQTFEKWAVKWAVNLPAEGVG</sequence>
<dbReference type="AlphaFoldDB" id="J9GNT6"/>